<protein>
    <submittedName>
        <fullName evidence="3">Uncharacterized protein</fullName>
    </submittedName>
</protein>
<keyword evidence="2" id="KW-0472">Membrane</keyword>
<evidence type="ECO:0000256" key="2">
    <source>
        <dbReference type="SAM" id="Phobius"/>
    </source>
</evidence>
<sequence>MLEGKGSYIYWRVACVPRSCNMDIFKLNPFAVKPKPCWALSIPLSLVLTTAVGLGTAFFIIANLTLLTEPTVTEKIKAAAPPLPFIYLCPSKRPYTMSGPIYVGCGDNISDTAYPLQRTPDGISTRAGGLCTLQQLVTIKIMDRDVGGPVDTQCVVFQHIVANKDIPWKTQVYMMLSRNQFTAGLSTTTLDTVPMGLNAYLSVYGPGNINDTFSLEANQGFLRNVVEINKVNGLQKYEEGAFFLPVSVLSAFKVQKISRIFQVHSARSLRTFAKGSKPKLIGLTGVDGSTTAPLPNLVRAFAAASEIVTTSLQIIKFTGVDGSTKAPLPNLIIRFTGVDGSTNAPLPNLVPGLIRLHGVAAADADDFEAAAASISISFDEVKYTEINQVGVILLLVGIIPVYLGMAAKLWAWVFAPFPKPGPAPSQHFLGYLRKAPEEPKKDEEAVPAGDEMTEQFMKK</sequence>
<feature type="transmembrane region" description="Helical" evidence="2">
    <location>
        <begin position="391"/>
        <end position="415"/>
    </location>
</feature>
<proteinExistence type="predicted"/>
<reference evidence="3 4" key="1">
    <citation type="journal article" date="2014" name="Nat. Commun.">
        <title>Klebsormidium flaccidum genome reveals primary factors for plant terrestrial adaptation.</title>
        <authorList>
            <person name="Hori K."/>
            <person name="Maruyama F."/>
            <person name="Fujisawa T."/>
            <person name="Togashi T."/>
            <person name="Yamamoto N."/>
            <person name="Seo M."/>
            <person name="Sato S."/>
            <person name="Yamada T."/>
            <person name="Mori H."/>
            <person name="Tajima N."/>
            <person name="Moriyama T."/>
            <person name="Ikeuchi M."/>
            <person name="Watanabe M."/>
            <person name="Wada H."/>
            <person name="Kobayashi K."/>
            <person name="Saito M."/>
            <person name="Masuda T."/>
            <person name="Sasaki-Sekimoto Y."/>
            <person name="Mashiguchi K."/>
            <person name="Awai K."/>
            <person name="Shimojima M."/>
            <person name="Masuda S."/>
            <person name="Iwai M."/>
            <person name="Nobusawa T."/>
            <person name="Narise T."/>
            <person name="Kondo S."/>
            <person name="Saito H."/>
            <person name="Sato R."/>
            <person name="Murakawa M."/>
            <person name="Ihara Y."/>
            <person name="Oshima-Yamada Y."/>
            <person name="Ohtaka K."/>
            <person name="Satoh M."/>
            <person name="Sonobe K."/>
            <person name="Ishii M."/>
            <person name="Ohtani R."/>
            <person name="Kanamori-Sato M."/>
            <person name="Honoki R."/>
            <person name="Miyazaki D."/>
            <person name="Mochizuki H."/>
            <person name="Umetsu J."/>
            <person name="Higashi K."/>
            <person name="Shibata D."/>
            <person name="Kamiya Y."/>
            <person name="Sato N."/>
            <person name="Nakamura Y."/>
            <person name="Tabata S."/>
            <person name="Ida S."/>
            <person name="Kurokawa K."/>
            <person name="Ohta H."/>
        </authorList>
    </citation>
    <scope>NUCLEOTIDE SEQUENCE [LARGE SCALE GENOMIC DNA]</scope>
    <source>
        <strain evidence="3 4">NIES-2285</strain>
    </source>
</reference>
<keyword evidence="4" id="KW-1185">Reference proteome</keyword>
<accession>A0A1Y1IG45</accession>
<dbReference type="Proteomes" id="UP000054558">
    <property type="component" value="Unassembled WGS sequence"/>
</dbReference>
<evidence type="ECO:0000313" key="4">
    <source>
        <dbReference type="Proteomes" id="UP000054558"/>
    </source>
</evidence>
<evidence type="ECO:0000256" key="1">
    <source>
        <dbReference type="SAM" id="MobiDB-lite"/>
    </source>
</evidence>
<dbReference type="AlphaFoldDB" id="A0A1Y1IG45"/>
<keyword evidence="2" id="KW-1133">Transmembrane helix</keyword>
<keyword evidence="2" id="KW-0812">Transmembrane</keyword>
<feature type="transmembrane region" description="Helical" evidence="2">
    <location>
        <begin position="42"/>
        <end position="67"/>
    </location>
</feature>
<evidence type="ECO:0000313" key="3">
    <source>
        <dbReference type="EMBL" id="GAQ88479.1"/>
    </source>
</evidence>
<organism evidence="3 4">
    <name type="scientific">Klebsormidium nitens</name>
    <name type="common">Green alga</name>
    <name type="synonym">Ulothrix nitens</name>
    <dbReference type="NCBI Taxonomy" id="105231"/>
    <lineage>
        <taxon>Eukaryota</taxon>
        <taxon>Viridiplantae</taxon>
        <taxon>Streptophyta</taxon>
        <taxon>Klebsormidiophyceae</taxon>
        <taxon>Klebsormidiales</taxon>
        <taxon>Klebsormidiaceae</taxon>
        <taxon>Klebsormidium</taxon>
    </lineage>
</organism>
<feature type="region of interest" description="Disordered" evidence="1">
    <location>
        <begin position="436"/>
        <end position="459"/>
    </location>
</feature>
<name>A0A1Y1IG45_KLENI</name>
<dbReference type="EMBL" id="DF237381">
    <property type="protein sequence ID" value="GAQ88479.1"/>
    <property type="molecule type" value="Genomic_DNA"/>
</dbReference>
<gene>
    <name evidence="3" type="ORF">KFL_004320050</name>
</gene>